<dbReference type="Proteomes" id="UP001282288">
    <property type="component" value="Unassembled WGS sequence"/>
</dbReference>
<dbReference type="Gene3D" id="3.40.190.10">
    <property type="entry name" value="Periplasmic binding protein-like II"/>
    <property type="match status" value="2"/>
</dbReference>
<evidence type="ECO:0000256" key="4">
    <source>
        <dbReference type="ARBA" id="ARBA00023163"/>
    </source>
</evidence>
<dbReference type="RefSeq" id="WP_010355807.1">
    <property type="nucleotide sequence ID" value="NZ_BCMK01000020.1"/>
</dbReference>
<proteinExistence type="inferred from homology"/>
<dbReference type="Proteomes" id="UP001272987">
    <property type="component" value="Unassembled WGS sequence"/>
</dbReference>
<dbReference type="SUPFAM" id="SSF53850">
    <property type="entry name" value="Periplasmic binding protein-like II"/>
    <property type="match status" value="1"/>
</dbReference>
<dbReference type="EMBL" id="JARAWP010000034">
    <property type="protein sequence ID" value="MDX3024332.1"/>
    <property type="molecule type" value="Genomic_DNA"/>
</dbReference>
<dbReference type="PANTHER" id="PTHR30346:SF0">
    <property type="entry name" value="HCA OPERON TRANSCRIPTIONAL ACTIVATOR HCAR"/>
    <property type="match status" value="1"/>
</dbReference>
<evidence type="ECO:0000313" key="6">
    <source>
        <dbReference type="EMBL" id="MDX2963217.1"/>
    </source>
</evidence>
<dbReference type="GO" id="GO:0003677">
    <property type="term" value="F:DNA binding"/>
    <property type="evidence" value="ECO:0007669"/>
    <property type="project" value="UniProtKB-KW"/>
</dbReference>
<dbReference type="Pfam" id="PF00126">
    <property type="entry name" value="HTH_1"/>
    <property type="match status" value="1"/>
</dbReference>
<evidence type="ECO:0000259" key="5">
    <source>
        <dbReference type="PROSITE" id="PS50931"/>
    </source>
</evidence>
<dbReference type="InterPro" id="IPR005119">
    <property type="entry name" value="LysR_subst-bd"/>
</dbReference>
<dbReference type="Gene3D" id="1.10.10.10">
    <property type="entry name" value="Winged helix-like DNA-binding domain superfamily/Winged helix DNA-binding domain"/>
    <property type="match status" value="1"/>
</dbReference>
<evidence type="ECO:0000313" key="7">
    <source>
        <dbReference type="EMBL" id="MDX3024332.1"/>
    </source>
</evidence>
<dbReference type="InterPro" id="IPR036390">
    <property type="entry name" value="WH_DNA-bd_sf"/>
</dbReference>
<comment type="similarity">
    <text evidence="1">Belongs to the LysR transcriptional regulatory family.</text>
</comment>
<dbReference type="InterPro" id="IPR000847">
    <property type="entry name" value="LysR_HTH_N"/>
</dbReference>
<dbReference type="PANTHER" id="PTHR30346">
    <property type="entry name" value="TRANSCRIPTIONAL DUAL REGULATOR HCAR-RELATED"/>
    <property type="match status" value="1"/>
</dbReference>
<evidence type="ECO:0000313" key="9">
    <source>
        <dbReference type="Proteomes" id="UP001282288"/>
    </source>
</evidence>
<accession>A0AAP6BEX4</accession>
<dbReference type="AlphaFoldDB" id="A0AAP6BEX4"/>
<keyword evidence="3" id="KW-0238">DNA-binding</keyword>
<dbReference type="InterPro" id="IPR036388">
    <property type="entry name" value="WH-like_DNA-bd_sf"/>
</dbReference>
<keyword evidence="8" id="KW-1185">Reference proteome</keyword>
<dbReference type="PROSITE" id="PS50931">
    <property type="entry name" value="HTH_LYSR"/>
    <property type="match status" value="1"/>
</dbReference>
<gene>
    <name evidence="6" type="ORF">PV399_26375</name>
    <name evidence="7" type="ORF">PV666_41630</name>
</gene>
<reference evidence="6 8" key="1">
    <citation type="journal article" date="2023" name="Microb. Genom.">
        <title>Mesoterricola silvestris gen. nov., sp. nov., Mesoterricola sediminis sp. nov., Geothrix oryzae sp. nov., Geothrix edaphica sp. nov., Geothrix rubra sp. nov., and Geothrix limicola sp. nov., six novel members of Acidobacteriota isolated from soils.</title>
        <authorList>
            <person name="Weisberg A.J."/>
            <person name="Pearce E."/>
            <person name="Kramer C.G."/>
            <person name="Chang J.H."/>
            <person name="Clarke C.R."/>
        </authorList>
    </citation>
    <scope>NUCLEOTIDE SEQUENCE</scope>
    <source>
        <strain evidence="7 8">NB05-1H</strain>
        <strain evidence="6">NRRL_B-16521</strain>
    </source>
</reference>
<dbReference type="GO" id="GO:0032993">
    <property type="term" value="C:protein-DNA complex"/>
    <property type="evidence" value="ECO:0007669"/>
    <property type="project" value="TreeGrafter"/>
</dbReference>
<protein>
    <submittedName>
        <fullName evidence="6">LysR family transcriptional regulator</fullName>
    </submittedName>
</protein>
<evidence type="ECO:0000313" key="8">
    <source>
        <dbReference type="Proteomes" id="UP001272987"/>
    </source>
</evidence>
<comment type="caution">
    <text evidence="6">The sequence shown here is derived from an EMBL/GenBank/DDBJ whole genome shotgun (WGS) entry which is preliminary data.</text>
</comment>
<dbReference type="FunFam" id="1.10.10.10:FF:000001">
    <property type="entry name" value="LysR family transcriptional regulator"/>
    <property type="match status" value="1"/>
</dbReference>
<organism evidence="6 9">
    <name type="scientific">Streptomyces acidiscabies</name>
    <dbReference type="NCBI Taxonomy" id="42234"/>
    <lineage>
        <taxon>Bacteria</taxon>
        <taxon>Bacillati</taxon>
        <taxon>Actinomycetota</taxon>
        <taxon>Actinomycetes</taxon>
        <taxon>Kitasatosporales</taxon>
        <taxon>Streptomycetaceae</taxon>
        <taxon>Streptomyces</taxon>
    </lineage>
</organism>
<dbReference type="SUPFAM" id="SSF46785">
    <property type="entry name" value="Winged helix' DNA-binding domain"/>
    <property type="match status" value="1"/>
</dbReference>
<dbReference type="EMBL" id="JARAWC010000020">
    <property type="protein sequence ID" value="MDX2963217.1"/>
    <property type="molecule type" value="Genomic_DNA"/>
</dbReference>
<name>A0AAP6BEX4_9ACTN</name>
<feature type="domain" description="HTH lysR-type" evidence="5">
    <location>
        <begin position="1"/>
        <end position="58"/>
    </location>
</feature>
<sequence>MEIRQVQYFVAVAEERNFTRAAQRLTMTQPALSRAIRALERDLGAPLLDRTPQGVALTPVGEVMLDEGRALLARAADLTARVRRAAERYDTVTVASAGCDALLLDRLVRSYNDTAPPCPARATVGTPEDQLERVRSGRADLALCRADPRDTGLAGVVVRHEPCQILVSTRHRLAGKDAVSVADLAEETFIRWTGVGTPLADPDLWPAGPPGRPGPEVSDGLQMLAVVRLGQACALGIPQQRGSEPEGTVTIPVTDLPPVPLRLVWSRDRDAVDIRPFVRHARASFRSGPE</sequence>
<evidence type="ECO:0000256" key="2">
    <source>
        <dbReference type="ARBA" id="ARBA00023015"/>
    </source>
</evidence>
<dbReference type="Pfam" id="PF03466">
    <property type="entry name" value="LysR_substrate"/>
    <property type="match status" value="1"/>
</dbReference>
<dbReference type="GeneID" id="69808905"/>
<dbReference type="GO" id="GO:0003700">
    <property type="term" value="F:DNA-binding transcription factor activity"/>
    <property type="evidence" value="ECO:0007669"/>
    <property type="project" value="InterPro"/>
</dbReference>
<evidence type="ECO:0000256" key="1">
    <source>
        <dbReference type="ARBA" id="ARBA00009437"/>
    </source>
</evidence>
<keyword evidence="4" id="KW-0804">Transcription</keyword>
<dbReference type="PRINTS" id="PR00039">
    <property type="entry name" value="HTHLYSR"/>
</dbReference>
<evidence type="ECO:0000256" key="3">
    <source>
        <dbReference type="ARBA" id="ARBA00023125"/>
    </source>
</evidence>
<keyword evidence="2" id="KW-0805">Transcription regulation</keyword>